<sequence length="150" mass="17462">MITKCCPIKLPPWRQSSLKLCQRKVMTIRVKGRIMEGWTGWTWICHTTPRSQINNAICIHVNNLSKGTIKQCKDAIYKALDEFFPNYKVDSLWLAAKGYLDIGFSSQTLQEEALDIEIYNNDTSLRIETTRYIKQRAKWVTFSNLLTNQD</sequence>
<dbReference type="Proteomes" id="UP001165960">
    <property type="component" value="Unassembled WGS sequence"/>
</dbReference>
<protein>
    <submittedName>
        <fullName evidence="1">Uncharacterized protein</fullName>
    </submittedName>
</protein>
<gene>
    <name evidence="1" type="ORF">DSO57_1005431</name>
</gene>
<comment type="caution">
    <text evidence="1">The sequence shown here is derived from an EMBL/GenBank/DDBJ whole genome shotgun (WGS) entry which is preliminary data.</text>
</comment>
<name>A0ACC2SKQ4_9FUNG</name>
<accession>A0ACC2SKQ4</accession>
<keyword evidence="2" id="KW-1185">Reference proteome</keyword>
<organism evidence="1 2">
    <name type="scientific">Entomophthora muscae</name>
    <dbReference type="NCBI Taxonomy" id="34485"/>
    <lineage>
        <taxon>Eukaryota</taxon>
        <taxon>Fungi</taxon>
        <taxon>Fungi incertae sedis</taxon>
        <taxon>Zoopagomycota</taxon>
        <taxon>Entomophthoromycotina</taxon>
        <taxon>Entomophthoromycetes</taxon>
        <taxon>Entomophthorales</taxon>
        <taxon>Entomophthoraceae</taxon>
        <taxon>Entomophthora</taxon>
    </lineage>
</organism>
<dbReference type="EMBL" id="QTSX02004985">
    <property type="protein sequence ID" value="KAJ9062920.1"/>
    <property type="molecule type" value="Genomic_DNA"/>
</dbReference>
<proteinExistence type="predicted"/>
<evidence type="ECO:0000313" key="1">
    <source>
        <dbReference type="EMBL" id="KAJ9062920.1"/>
    </source>
</evidence>
<evidence type="ECO:0000313" key="2">
    <source>
        <dbReference type="Proteomes" id="UP001165960"/>
    </source>
</evidence>
<reference evidence="1" key="1">
    <citation type="submission" date="2022-04" db="EMBL/GenBank/DDBJ databases">
        <title>Genome of the entomopathogenic fungus Entomophthora muscae.</title>
        <authorList>
            <person name="Elya C."/>
            <person name="Lovett B.R."/>
            <person name="Lee E."/>
            <person name="Macias A.M."/>
            <person name="Hajek A.E."/>
            <person name="De Bivort B.L."/>
            <person name="Kasson M.T."/>
            <person name="De Fine Licht H.H."/>
            <person name="Stajich J.E."/>
        </authorList>
    </citation>
    <scope>NUCLEOTIDE SEQUENCE</scope>
    <source>
        <strain evidence="1">Berkeley</strain>
    </source>
</reference>